<dbReference type="EMBL" id="BAABBF010000013">
    <property type="protein sequence ID" value="GAA3724324.1"/>
    <property type="molecule type" value="Genomic_DNA"/>
</dbReference>
<dbReference type="Proteomes" id="UP001500523">
    <property type="component" value="Unassembled WGS sequence"/>
</dbReference>
<keyword evidence="3" id="KW-1185">Reference proteome</keyword>
<keyword evidence="1" id="KW-0812">Transmembrane</keyword>
<dbReference type="RefSeq" id="WP_344694725.1">
    <property type="nucleotide sequence ID" value="NZ_BAABBF010000013.1"/>
</dbReference>
<keyword evidence="1" id="KW-0472">Membrane</keyword>
<organism evidence="2 3">
    <name type="scientific">Sphingomonas cynarae</name>
    <dbReference type="NCBI Taxonomy" id="930197"/>
    <lineage>
        <taxon>Bacteria</taxon>
        <taxon>Pseudomonadati</taxon>
        <taxon>Pseudomonadota</taxon>
        <taxon>Alphaproteobacteria</taxon>
        <taxon>Sphingomonadales</taxon>
        <taxon>Sphingomonadaceae</taxon>
        <taxon>Sphingomonas</taxon>
    </lineage>
</organism>
<reference evidence="3" key="1">
    <citation type="journal article" date="2019" name="Int. J. Syst. Evol. Microbiol.">
        <title>The Global Catalogue of Microorganisms (GCM) 10K type strain sequencing project: providing services to taxonomists for standard genome sequencing and annotation.</title>
        <authorList>
            <consortium name="The Broad Institute Genomics Platform"/>
            <consortium name="The Broad Institute Genome Sequencing Center for Infectious Disease"/>
            <person name="Wu L."/>
            <person name="Ma J."/>
        </authorList>
    </citation>
    <scope>NUCLEOTIDE SEQUENCE [LARGE SCALE GENOMIC DNA]</scope>
    <source>
        <strain evidence="3">JCM 17498</strain>
    </source>
</reference>
<feature type="transmembrane region" description="Helical" evidence="1">
    <location>
        <begin position="166"/>
        <end position="188"/>
    </location>
</feature>
<feature type="transmembrane region" description="Helical" evidence="1">
    <location>
        <begin position="141"/>
        <end position="160"/>
    </location>
</feature>
<evidence type="ECO:0000313" key="3">
    <source>
        <dbReference type="Proteomes" id="UP001500523"/>
    </source>
</evidence>
<comment type="caution">
    <text evidence="2">The sequence shown here is derived from an EMBL/GenBank/DDBJ whole genome shotgun (WGS) entry which is preliminary data.</text>
</comment>
<name>A0ABP7EY94_9SPHN</name>
<accession>A0ABP7EY94</accession>
<evidence type="ECO:0000313" key="2">
    <source>
        <dbReference type="EMBL" id="GAA3724324.1"/>
    </source>
</evidence>
<keyword evidence="1" id="KW-1133">Transmembrane helix</keyword>
<gene>
    <name evidence="2" type="ORF">GCM10022268_35540</name>
</gene>
<sequence>MTMLLEPSDWTYATGATGAVGIAFVAASGGAVYLADPAGTVHRLIFGGLGAGWSFGFRAPKGLKLPTIPRVLKPTIRSKSTAGAGSITDFPSGGAVFRAASRKGRELTLSDIRGGIMFIEGGLGLIGGGSGDAMLFGMNPVLLVAALSNPALSLLMVRAMQTAEGAMIFGGVNVGVQAGGGVAGLVGYMH</sequence>
<evidence type="ECO:0000256" key="1">
    <source>
        <dbReference type="SAM" id="Phobius"/>
    </source>
</evidence>
<feature type="transmembrane region" description="Helical" evidence="1">
    <location>
        <begin position="12"/>
        <end position="35"/>
    </location>
</feature>
<protein>
    <submittedName>
        <fullName evidence="2">Uncharacterized protein</fullName>
    </submittedName>
</protein>
<proteinExistence type="predicted"/>